<name>W2SNX2_NECAM</name>
<evidence type="ECO:0000313" key="2">
    <source>
        <dbReference type="Proteomes" id="UP000053676"/>
    </source>
</evidence>
<evidence type="ECO:0000313" key="1">
    <source>
        <dbReference type="EMBL" id="ETN70571.1"/>
    </source>
</evidence>
<dbReference type="EMBL" id="KI668927">
    <property type="protein sequence ID" value="ETN70571.1"/>
    <property type="molecule type" value="Genomic_DNA"/>
</dbReference>
<sequence>MDYTVWSILETKACSKPHRFVGSLKKAIQKVWDEIDAPYLRATADPFPKRLRACIDDNGDGGVILFDHQSTNIETITK</sequence>
<reference evidence="2" key="1">
    <citation type="journal article" date="2014" name="Nat. Genet.">
        <title>Genome of the human hookworm Necator americanus.</title>
        <authorList>
            <person name="Tang Y.T."/>
            <person name="Gao X."/>
            <person name="Rosa B.A."/>
            <person name="Abubucker S."/>
            <person name="Hallsworth-Pepin K."/>
            <person name="Martin J."/>
            <person name="Tyagi R."/>
            <person name="Heizer E."/>
            <person name="Zhang X."/>
            <person name="Bhonagiri-Palsikar V."/>
            <person name="Minx P."/>
            <person name="Warren W.C."/>
            <person name="Wang Q."/>
            <person name="Zhan B."/>
            <person name="Hotez P.J."/>
            <person name="Sternberg P.W."/>
            <person name="Dougall A."/>
            <person name="Gaze S.T."/>
            <person name="Mulvenna J."/>
            <person name="Sotillo J."/>
            <person name="Ranganathan S."/>
            <person name="Rabelo E.M."/>
            <person name="Wilson R.K."/>
            <person name="Felgner P.L."/>
            <person name="Bethony J."/>
            <person name="Hawdon J.M."/>
            <person name="Gasser R.B."/>
            <person name="Loukas A."/>
            <person name="Mitreva M."/>
        </authorList>
    </citation>
    <scope>NUCLEOTIDE SEQUENCE [LARGE SCALE GENOMIC DNA]</scope>
</reference>
<dbReference type="GO" id="GO:0003676">
    <property type="term" value="F:nucleic acid binding"/>
    <property type="evidence" value="ECO:0007669"/>
    <property type="project" value="InterPro"/>
</dbReference>
<accession>W2SNX2</accession>
<proteinExistence type="predicted"/>
<organism evidence="1 2">
    <name type="scientific">Necator americanus</name>
    <name type="common">Human hookworm</name>
    <dbReference type="NCBI Taxonomy" id="51031"/>
    <lineage>
        <taxon>Eukaryota</taxon>
        <taxon>Metazoa</taxon>
        <taxon>Ecdysozoa</taxon>
        <taxon>Nematoda</taxon>
        <taxon>Chromadorea</taxon>
        <taxon>Rhabditida</taxon>
        <taxon>Rhabditina</taxon>
        <taxon>Rhabditomorpha</taxon>
        <taxon>Strongyloidea</taxon>
        <taxon>Ancylostomatidae</taxon>
        <taxon>Bunostominae</taxon>
        <taxon>Necator</taxon>
    </lineage>
</organism>
<dbReference type="KEGG" id="nai:NECAME_14666"/>
<dbReference type="InterPro" id="IPR036397">
    <property type="entry name" value="RNaseH_sf"/>
</dbReference>
<dbReference type="Gene3D" id="3.30.420.10">
    <property type="entry name" value="Ribonuclease H-like superfamily/Ribonuclease H"/>
    <property type="match status" value="1"/>
</dbReference>
<protein>
    <submittedName>
        <fullName evidence="1">Uncharacterized protein</fullName>
    </submittedName>
</protein>
<dbReference type="OMA" id="WGYLECK"/>
<gene>
    <name evidence="1" type="ORF">NECAME_14666</name>
</gene>
<dbReference type="Proteomes" id="UP000053676">
    <property type="component" value="Unassembled WGS sequence"/>
</dbReference>
<keyword evidence="2" id="KW-1185">Reference proteome</keyword>
<dbReference type="OrthoDB" id="7951431at2759"/>
<dbReference type="AlphaFoldDB" id="W2SNX2"/>